<evidence type="ECO:0000313" key="1">
    <source>
        <dbReference type="EMBL" id="MDR9897731.1"/>
    </source>
</evidence>
<organism evidence="1 2">
    <name type="scientific">Aetokthonos hydrillicola Thurmond2011</name>
    <dbReference type="NCBI Taxonomy" id="2712845"/>
    <lineage>
        <taxon>Bacteria</taxon>
        <taxon>Bacillati</taxon>
        <taxon>Cyanobacteriota</taxon>
        <taxon>Cyanophyceae</taxon>
        <taxon>Nostocales</taxon>
        <taxon>Hapalosiphonaceae</taxon>
        <taxon>Aetokthonos</taxon>
    </lineage>
</organism>
<accession>A0AAP5IA57</accession>
<evidence type="ECO:0000313" key="2">
    <source>
        <dbReference type="Proteomes" id="UP000667802"/>
    </source>
</evidence>
<sequence length="60" mass="6572">MTGADQINNIFTHMQAGCPDGNINSQRSCSLLQKMHLILSGKHCLLMAVVVLELPFLNFG</sequence>
<keyword evidence="2" id="KW-1185">Reference proteome</keyword>
<gene>
    <name evidence="1" type="ORF">G7B40_024650</name>
</gene>
<proteinExistence type="predicted"/>
<protein>
    <submittedName>
        <fullName evidence="1">Uncharacterized protein</fullName>
    </submittedName>
</protein>
<comment type="caution">
    <text evidence="1">The sequence shown here is derived from an EMBL/GenBank/DDBJ whole genome shotgun (WGS) entry which is preliminary data.</text>
</comment>
<name>A0AAP5IA57_9CYAN</name>
<dbReference type="RefSeq" id="WP_310834127.1">
    <property type="nucleotide sequence ID" value="NZ_JAALHA020000014.1"/>
</dbReference>
<dbReference type="AlphaFoldDB" id="A0AAP5IA57"/>
<reference evidence="2" key="1">
    <citation type="journal article" date="2021" name="Science">
        <title>Hunting the eagle killer: A cyanobacterial neurotoxin causes vacuolar myelinopathy.</title>
        <authorList>
            <person name="Breinlinger S."/>
            <person name="Phillips T.J."/>
            <person name="Haram B.N."/>
            <person name="Mares J."/>
            <person name="Martinez Yerena J.A."/>
            <person name="Hrouzek P."/>
            <person name="Sobotka R."/>
            <person name="Henderson W.M."/>
            <person name="Schmieder P."/>
            <person name="Williams S.M."/>
            <person name="Lauderdale J.D."/>
            <person name="Wilde H.D."/>
            <person name="Gerrin W."/>
            <person name="Kust A."/>
            <person name="Washington J.W."/>
            <person name="Wagner C."/>
            <person name="Geier B."/>
            <person name="Liebeke M."/>
            <person name="Enke H."/>
            <person name="Niedermeyer T.H.J."/>
            <person name="Wilde S.B."/>
        </authorList>
    </citation>
    <scope>NUCLEOTIDE SEQUENCE [LARGE SCALE GENOMIC DNA]</scope>
    <source>
        <strain evidence="2">Thurmond2011</strain>
    </source>
</reference>
<dbReference type="EMBL" id="JAALHA020000014">
    <property type="protein sequence ID" value="MDR9897731.1"/>
    <property type="molecule type" value="Genomic_DNA"/>
</dbReference>
<dbReference type="Proteomes" id="UP000667802">
    <property type="component" value="Unassembled WGS sequence"/>
</dbReference>